<feature type="domain" description="BPTI/Kunitz inhibitor" evidence="1">
    <location>
        <begin position="57"/>
        <end position="107"/>
    </location>
</feature>
<dbReference type="InterPro" id="IPR036880">
    <property type="entry name" value="Kunitz_BPTI_sf"/>
</dbReference>
<name>A0A074YZQ6_OPIVI</name>
<dbReference type="CTD" id="20325316"/>
<dbReference type="OrthoDB" id="4473401at2759"/>
<accession>A0A074YZQ6</accession>
<dbReference type="GeneID" id="20325316"/>
<dbReference type="GO" id="GO:0004867">
    <property type="term" value="F:serine-type endopeptidase inhibitor activity"/>
    <property type="evidence" value="ECO:0007669"/>
    <property type="project" value="InterPro"/>
</dbReference>
<dbReference type="SMART" id="SM00131">
    <property type="entry name" value="KU"/>
    <property type="match status" value="1"/>
</dbReference>
<evidence type="ECO:0000259" key="1">
    <source>
        <dbReference type="PROSITE" id="PS50279"/>
    </source>
</evidence>
<dbReference type="Proteomes" id="UP000054324">
    <property type="component" value="Unassembled WGS sequence"/>
</dbReference>
<gene>
    <name evidence="2" type="ORF">T265_11148</name>
</gene>
<proteinExistence type="predicted"/>
<dbReference type="SUPFAM" id="SSF57362">
    <property type="entry name" value="BPTI-like"/>
    <property type="match status" value="1"/>
</dbReference>
<dbReference type="EMBL" id="KL597073">
    <property type="protein sequence ID" value="KER20266.1"/>
    <property type="molecule type" value="Genomic_DNA"/>
</dbReference>
<evidence type="ECO:0000313" key="2">
    <source>
        <dbReference type="EMBL" id="KER20266.1"/>
    </source>
</evidence>
<reference evidence="2 3" key="1">
    <citation type="submission" date="2013-11" db="EMBL/GenBank/DDBJ databases">
        <title>Opisthorchis viverrini - life in the bile duct.</title>
        <authorList>
            <person name="Young N.D."/>
            <person name="Nagarajan N."/>
            <person name="Lin S.J."/>
            <person name="Korhonen P.K."/>
            <person name="Jex A.R."/>
            <person name="Hall R.S."/>
            <person name="Safavi-Hemami H."/>
            <person name="Kaewkong W."/>
            <person name="Bertrand D."/>
            <person name="Gao S."/>
            <person name="Seet Q."/>
            <person name="Wongkham S."/>
            <person name="Teh B.T."/>
            <person name="Wongkham C."/>
            <person name="Intapan P.M."/>
            <person name="Maleewong W."/>
            <person name="Yang X."/>
            <person name="Hu M."/>
            <person name="Wang Z."/>
            <person name="Hofmann A."/>
            <person name="Sternberg P.W."/>
            <person name="Tan P."/>
            <person name="Wang J."/>
            <person name="Gasser R.B."/>
        </authorList>
    </citation>
    <scope>NUCLEOTIDE SEQUENCE [LARGE SCALE GENOMIC DNA]</scope>
</reference>
<evidence type="ECO:0000313" key="3">
    <source>
        <dbReference type="Proteomes" id="UP000054324"/>
    </source>
</evidence>
<dbReference type="AlphaFoldDB" id="A0A074YZQ6"/>
<keyword evidence="3" id="KW-1185">Reference proteome</keyword>
<dbReference type="InterPro" id="IPR002223">
    <property type="entry name" value="Kunitz_BPTI"/>
</dbReference>
<dbReference type="PROSITE" id="PS50279">
    <property type="entry name" value="BPTI_KUNITZ_2"/>
    <property type="match status" value="1"/>
</dbReference>
<sequence>MKQNTWFAVSSWIVFSGVSEWKLNINWEHMSRHQLFLFLLTGAFMSNACFPREKDICKHRYNTGGCFVTATTKYHFDVQKKQCVPYKDTCGNSENRFDTIDQCKMKCKHLMDTH</sequence>
<dbReference type="RefSeq" id="XP_009175994.1">
    <property type="nucleotide sequence ID" value="XM_009177730.1"/>
</dbReference>
<dbReference type="Gene3D" id="4.10.410.10">
    <property type="entry name" value="Pancreatic trypsin inhibitor Kunitz domain"/>
    <property type="match status" value="1"/>
</dbReference>
<organism evidence="2 3">
    <name type="scientific">Opisthorchis viverrini</name>
    <name type="common">Southeast Asian liver fluke</name>
    <dbReference type="NCBI Taxonomy" id="6198"/>
    <lineage>
        <taxon>Eukaryota</taxon>
        <taxon>Metazoa</taxon>
        <taxon>Spiralia</taxon>
        <taxon>Lophotrochozoa</taxon>
        <taxon>Platyhelminthes</taxon>
        <taxon>Trematoda</taxon>
        <taxon>Digenea</taxon>
        <taxon>Opisthorchiida</taxon>
        <taxon>Opisthorchiata</taxon>
        <taxon>Opisthorchiidae</taxon>
        <taxon>Opisthorchis</taxon>
    </lineage>
</organism>
<protein>
    <recommendedName>
        <fullName evidence="1">BPTI/Kunitz inhibitor domain-containing protein</fullName>
    </recommendedName>
</protein>
<dbReference type="Pfam" id="PF00014">
    <property type="entry name" value="Kunitz_BPTI"/>
    <property type="match status" value="1"/>
</dbReference>
<dbReference type="KEGG" id="ovi:T265_11148"/>